<dbReference type="GeneID" id="41323379"/>
<keyword evidence="1" id="KW-0472">Membrane</keyword>
<dbReference type="AlphaFoldDB" id="A0A8J8TFF3"/>
<protein>
    <submittedName>
        <fullName evidence="2">Uncharacterized protein</fullName>
    </submittedName>
</protein>
<dbReference type="Proteomes" id="UP000752814">
    <property type="component" value="Unassembled WGS sequence"/>
</dbReference>
<keyword evidence="1" id="KW-1133">Transmembrane helix</keyword>
<dbReference type="RefSeq" id="WP_020448847.1">
    <property type="nucleotide sequence ID" value="NZ_CAYAYJ010000005.1"/>
</dbReference>
<sequence length="292" mass="33092">MITIDPLSVIFACLAALLGVLIGRKIQSIVNFVFPVDPVTVAVLVVPCIAAVWAQAAGRGSLAFLLVCLIIFYFVGYYFNGRQDYRYLAKLDTANNEIVRFNVRPWVVYTNEDGQICRQDQTWKALWIKWRWGIHHVIQANGDLDGRIETDFKPLVYPPIYGRLVFAEYVHDSYVEWTVKRSKKMVERNGQYVPKKELKVMQTVTTVILAESADLSALSLLMKLRAFNDLSQKYAETAEENYRLRQAVGSQSLYAAAEFLKQQAGYDPQAIVLGSMGYSKNSEAIKTQEVGR</sequence>
<proteinExistence type="predicted"/>
<organism evidence="2 3">
    <name type="scientific">Candidatus Methanomassiliicoccus intestinalis</name>
    <dbReference type="NCBI Taxonomy" id="1406512"/>
    <lineage>
        <taxon>Archaea</taxon>
        <taxon>Methanobacteriati</taxon>
        <taxon>Thermoplasmatota</taxon>
        <taxon>Thermoplasmata</taxon>
        <taxon>Methanomassiliicoccales</taxon>
        <taxon>Methanomassiliicoccaceae</taxon>
        <taxon>Methanomassiliicoccus</taxon>
    </lineage>
</organism>
<evidence type="ECO:0000313" key="3">
    <source>
        <dbReference type="Proteomes" id="UP000752814"/>
    </source>
</evidence>
<accession>A0A8J8TFF3</accession>
<feature type="transmembrane region" description="Helical" evidence="1">
    <location>
        <begin position="60"/>
        <end position="80"/>
    </location>
</feature>
<feature type="transmembrane region" description="Helical" evidence="1">
    <location>
        <begin position="6"/>
        <end position="22"/>
    </location>
</feature>
<gene>
    <name evidence="2" type="ORF">A3207_00745</name>
</gene>
<name>A0A8J8TFF3_9ARCH</name>
<dbReference type="EMBL" id="LVVT01000001">
    <property type="protein sequence ID" value="TQS84604.1"/>
    <property type="molecule type" value="Genomic_DNA"/>
</dbReference>
<evidence type="ECO:0000256" key="1">
    <source>
        <dbReference type="SAM" id="Phobius"/>
    </source>
</evidence>
<comment type="caution">
    <text evidence="2">The sequence shown here is derived from an EMBL/GenBank/DDBJ whole genome shotgun (WGS) entry which is preliminary data.</text>
</comment>
<reference evidence="2" key="1">
    <citation type="submission" date="2016-03" db="EMBL/GenBank/DDBJ databases">
        <authorList>
            <person name="Borrel G."/>
            <person name="Mccann A."/>
            <person name="O'Toole P.W."/>
        </authorList>
    </citation>
    <scope>NUCLEOTIDE SEQUENCE</scope>
    <source>
        <strain evidence="2">183</strain>
    </source>
</reference>
<keyword evidence="1" id="KW-0812">Transmembrane</keyword>
<feature type="transmembrane region" description="Helical" evidence="1">
    <location>
        <begin position="29"/>
        <end position="54"/>
    </location>
</feature>
<evidence type="ECO:0000313" key="2">
    <source>
        <dbReference type="EMBL" id="TQS84604.1"/>
    </source>
</evidence>